<reference evidence="3" key="2">
    <citation type="submission" date="2015-01" db="EMBL/GenBank/DDBJ databases">
        <title>Evolutionary Origins and Diversification of the Mycorrhizal Mutualists.</title>
        <authorList>
            <consortium name="DOE Joint Genome Institute"/>
            <consortium name="Mycorrhizal Genomics Consortium"/>
            <person name="Kohler A."/>
            <person name="Kuo A."/>
            <person name="Nagy L.G."/>
            <person name="Floudas D."/>
            <person name="Copeland A."/>
            <person name="Barry K.W."/>
            <person name="Cichocki N."/>
            <person name="Veneault-Fourrey C."/>
            <person name="LaButti K."/>
            <person name="Lindquist E.A."/>
            <person name="Lipzen A."/>
            <person name="Lundell T."/>
            <person name="Morin E."/>
            <person name="Murat C."/>
            <person name="Riley R."/>
            <person name="Ohm R."/>
            <person name="Sun H."/>
            <person name="Tunlid A."/>
            <person name="Henrissat B."/>
            <person name="Grigoriev I.V."/>
            <person name="Hibbett D.S."/>
            <person name="Martin F."/>
        </authorList>
    </citation>
    <scope>NUCLEOTIDE SEQUENCE [LARGE SCALE GENOMIC DNA]</scope>
    <source>
        <strain evidence="3">Zn</strain>
    </source>
</reference>
<reference evidence="2 3" key="1">
    <citation type="submission" date="2014-04" db="EMBL/GenBank/DDBJ databases">
        <authorList>
            <consortium name="DOE Joint Genome Institute"/>
            <person name="Kuo A."/>
            <person name="Martino E."/>
            <person name="Perotto S."/>
            <person name="Kohler A."/>
            <person name="Nagy L.G."/>
            <person name="Floudas D."/>
            <person name="Copeland A."/>
            <person name="Barry K.W."/>
            <person name="Cichocki N."/>
            <person name="Veneault-Fourrey C."/>
            <person name="LaButti K."/>
            <person name="Lindquist E.A."/>
            <person name="Lipzen A."/>
            <person name="Lundell T."/>
            <person name="Morin E."/>
            <person name="Murat C."/>
            <person name="Sun H."/>
            <person name="Tunlid A."/>
            <person name="Henrissat B."/>
            <person name="Grigoriev I.V."/>
            <person name="Hibbett D.S."/>
            <person name="Martin F."/>
            <person name="Nordberg H.P."/>
            <person name="Cantor M.N."/>
            <person name="Hua S.X."/>
        </authorList>
    </citation>
    <scope>NUCLEOTIDE SEQUENCE [LARGE SCALE GENOMIC DNA]</scope>
    <source>
        <strain evidence="2 3">Zn</strain>
    </source>
</reference>
<name>A0A0C3HKV4_OIDMZ</name>
<evidence type="ECO:0000313" key="2">
    <source>
        <dbReference type="EMBL" id="KIN03650.1"/>
    </source>
</evidence>
<sequence>MSLLIHRPWVRQGISSLEEFFVDRFRECFIKDLQVLTHSVRMGTNALTYRTVWVVRSWPLSTELVDDAPEEDDDEDEEDEDDDCELLWLDLEDFVPLDWEELSGIRLSNHSNSRTGGRSLRDNGVWTYLLAEPFVAAVEEWWAMVKGLEQDEPETSGRRKMESGPSPGAENAQKTDEADEGGASCLAKVKFGSASTPEDPGRRQGAGGTGTRNTPASHPGTAGPEASPVVTLVPCVSCRRLQTAIQMMQGNNALDLRDRITSAGFSPRGCVQRAVPALPDISGSDLSALPTLRFAVNFCTGSNWGPSRAASLSLLRHLGGRSANAACRQRGDGRWPHASVESEQEPILVAVKPQGTWRAGVALVSNPPTCEHTGSICTAV</sequence>
<evidence type="ECO:0000256" key="1">
    <source>
        <dbReference type="SAM" id="MobiDB-lite"/>
    </source>
</evidence>
<dbReference type="InParanoid" id="A0A0C3HKV4"/>
<protein>
    <submittedName>
        <fullName evidence="2">Uncharacterized protein</fullName>
    </submittedName>
</protein>
<accession>A0A0C3HKV4</accession>
<gene>
    <name evidence="2" type="ORF">OIDMADRAFT_143178</name>
</gene>
<feature type="region of interest" description="Disordered" evidence="1">
    <location>
        <begin position="150"/>
        <end position="226"/>
    </location>
</feature>
<dbReference type="AlphaFoldDB" id="A0A0C3HKV4"/>
<dbReference type="EMBL" id="KN832873">
    <property type="protein sequence ID" value="KIN03650.1"/>
    <property type="molecule type" value="Genomic_DNA"/>
</dbReference>
<organism evidence="2 3">
    <name type="scientific">Oidiodendron maius (strain Zn)</name>
    <dbReference type="NCBI Taxonomy" id="913774"/>
    <lineage>
        <taxon>Eukaryota</taxon>
        <taxon>Fungi</taxon>
        <taxon>Dikarya</taxon>
        <taxon>Ascomycota</taxon>
        <taxon>Pezizomycotina</taxon>
        <taxon>Leotiomycetes</taxon>
        <taxon>Leotiomycetes incertae sedis</taxon>
        <taxon>Myxotrichaceae</taxon>
        <taxon>Oidiodendron</taxon>
    </lineage>
</organism>
<evidence type="ECO:0000313" key="3">
    <source>
        <dbReference type="Proteomes" id="UP000054321"/>
    </source>
</evidence>
<dbReference type="HOGENOM" id="CLU_727797_0_0_1"/>
<proteinExistence type="predicted"/>
<keyword evidence="3" id="KW-1185">Reference proteome</keyword>
<dbReference type="Proteomes" id="UP000054321">
    <property type="component" value="Unassembled WGS sequence"/>
</dbReference>